<dbReference type="InterPro" id="IPR003689">
    <property type="entry name" value="ZIP"/>
</dbReference>
<dbReference type="GO" id="GO:0006829">
    <property type="term" value="P:zinc ion transport"/>
    <property type="evidence" value="ECO:0007669"/>
    <property type="project" value="InterPro"/>
</dbReference>
<keyword evidence="5" id="KW-0333">Golgi apparatus</keyword>
<keyword evidence="9" id="KW-1185">Reference proteome</keyword>
<dbReference type="EMBL" id="LSSL01000340">
    <property type="protein sequence ID" value="OLY84827.1"/>
    <property type="molecule type" value="Genomic_DNA"/>
</dbReference>
<dbReference type="GO" id="GO:0000139">
    <property type="term" value="C:Golgi membrane"/>
    <property type="evidence" value="ECO:0007669"/>
    <property type="project" value="UniProtKB-SubCell"/>
</dbReference>
<feature type="transmembrane region" description="Helical" evidence="7">
    <location>
        <begin position="195"/>
        <end position="214"/>
    </location>
</feature>
<reference evidence="8 9" key="1">
    <citation type="journal article" date="2016" name="Mol. Biol. Evol.">
        <title>Genome-Wide Survey of Gut Fungi (Harpellales) Reveals the First Horizontally Transferred Ubiquitin Gene from a Mosquito Host.</title>
        <authorList>
            <person name="Wang Y."/>
            <person name="White M.M."/>
            <person name="Kvist S."/>
            <person name="Moncalvo J.M."/>
        </authorList>
    </citation>
    <scope>NUCLEOTIDE SEQUENCE [LARGE SCALE GENOMIC DNA]</scope>
    <source>
        <strain evidence="8 9">ALG-7-W6</strain>
    </source>
</reference>
<feature type="transmembrane region" description="Helical" evidence="7">
    <location>
        <begin position="234"/>
        <end position="255"/>
    </location>
</feature>
<feature type="transmembrane region" description="Helical" evidence="7">
    <location>
        <begin position="158"/>
        <end position="183"/>
    </location>
</feature>
<evidence type="ECO:0000256" key="4">
    <source>
        <dbReference type="ARBA" id="ARBA00022989"/>
    </source>
</evidence>
<dbReference type="STRING" id="133383.A0A1R0H6Q9"/>
<dbReference type="InterPro" id="IPR045891">
    <property type="entry name" value="ZIP9"/>
</dbReference>
<dbReference type="AlphaFoldDB" id="A0A1R0H6Q9"/>
<feature type="transmembrane region" description="Helical" evidence="7">
    <location>
        <begin position="132"/>
        <end position="152"/>
    </location>
</feature>
<evidence type="ECO:0000313" key="9">
    <source>
        <dbReference type="Proteomes" id="UP000187455"/>
    </source>
</evidence>
<evidence type="ECO:0000256" key="3">
    <source>
        <dbReference type="ARBA" id="ARBA00022692"/>
    </source>
</evidence>
<dbReference type="PANTHER" id="PTHR16133:SF0">
    <property type="entry name" value="ZINC_IRON REGULATED TRANSPORTER-RELATED PROTEIN 102B, ISOFORM E"/>
    <property type="match status" value="1"/>
</dbReference>
<protein>
    <submittedName>
        <fullName evidence="8">Zinc transporter ZIP9</fullName>
    </submittedName>
</protein>
<keyword evidence="6 7" id="KW-0472">Membrane</keyword>
<dbReference type="PANTHER" id="PTHR16133">
    <property type="entry name" value="SOLUTE CARRIER FAMILY 39 ZINC TRANSPORTER , MEMBER 9-RELATED"/>
    <property type="match status" value="1"/>
</dbReference>
<dbReference type="Pfam" id="PF02535">
    <property type="entry name" value="Zip"/>
    <property type="match status" value="1"/>
</dbReference>
<evidence type="ECO:0000256" key="7">
    <source>
        <dbReference type="SAM" id="Phobius"/>
    </source>
</evidence>
<dbReference type="GO" id="GO:0046873">
    <property type="term" value="F:metal ion transmembrane transporter activity"/>
    <property type="evidence" value="ECO:0007669"/>
    <property type="project" value="InterPro"/>
</dbReference>
<accession>A0A1R0H6Q9</accession>
<dbReference type="Proteomes" id="UP000187455">
    <property type="component" value="Unassembled WGS sequence"/>
</dbReference>
<evidence type="ECO:0000313" key="8">
    <source>
        <dbReference type="EMBL" id="OLY84827.1"/>
    </source>
</evidence>
<evidence type="ECO:0000256" key="6">
    <source>
        <dbReference type="ARBA" id="ARBA00023136"/>
    </source>
</evidence>
<keyword evidence="4 7" id="KW-1133">Transmembrane helix</keyword>
<dbReference type="OrthoDB" id="19859at2759"/>
<comment type="caution">
    <text evidence="8">The sequence shown here is derived from an EMBL/GenBank/DDBJ whole genome shotgun (WGS) entry which is preliminary data.</text>
</comment>
<proteinExistence type="predicted"/>
<feature type="transmembrane region" description="Helical" evidence="7">
    <location>
        <begin position="372"/>
        <end position="393"/>
    </location>
</feature>
<gene>
    <name evidence="8" type="ORF">AYI68_g1001</name>
</gene>
<keyword evidence="3 7" id="KW-0812">Transmembrane</keyword>
<comment type="subcellular location">
    <subcellularLocation>
        <location evidence="1">Endomembrane system</location>
        <topology evidence="1">Multi-pass membrane protein</topology>
    </subcellularLocation>
    <subcellularLocation>
        <location evidence="2">Golgi apparatus membrane</location>
    </subcellularLocation>
</comment>
<evidence type="ECO:0000256" key="5">
    <source>
        <dbReference type="ARBA" id="ARBA00023034"/>
    </source>
</evidence>
<organism evidence="8 9">
    <name type="scientific">Smittium mucronatum</name>
    <dbReference type="NCBI Taxonomy" id="133383"/>
    <lineage>
        <taxon>Eukaryota</taxon>
        <taxon>Fungi</taxon>
        <taxon>Fungi incertae sedis</taxon>
        <taxon>Zoopagomycota</taxon>
        <taxon>Kickxellomycotina</taxon>
        <taxon>Harpellomycetes</taxon>
        <taxon>Harpellales</taxon>
        <taxon>Legeriomycetaceae</taxon>
        <taxon>Smittium</taxon>
    </lineage>
</organism>
<feature type="transmembrane region" description="Helical" evidence="7">
    <location>
        <begin position="38"/>
        <end position="55"/>
    </location>
</feature>
<evidence type="ECO:0000256" key="1">
    <source>
        <dbReference type="ARBA" id="ARBA00004127"/>
    </source>
</evidence>
<sequence>MNSILLLFITSLAMFLGSYLFGTIPLCFKLSDSKLSSIALLGVGLLTGTALGVIVPEGIEAVIKAAGAHEHSDEDSEATNQFEMEQIGNPRGTFNSLMSHVPNTPRQSPIPVSRVMAATNWLRSKLNVFPPIFIGIFAHGIADGFALGSALVDSVDKSVGMTVFIALILHKAPEAFGLAATLLRLGYGRIKVRKLLLVYSVCAPVGAITTNFLLRFIEISFFSKETEFGALGMFSGYVLLFSGGMLVFVALCHALPEAIEAANNSHSTFPTPTVIPDVTGTSGADSSLHSHHNHRGVPDILPADLQLPSSLDTALHIHHSQSEAFDETRSINDQSHGFENNAQPIDVQAKSLAMPNSHPSNSHTHSHVSLSAFHLMLLVGGIFFPLLLTIGHAH</sequence>
<evidence type="ECO:0000256" key="2">
    <source>
        <dbReference type="ARBA" id="ARBA00004394"/>
    </source>
</evidence>
<name>A0A1R0H6Q9_9FUNG</name>